<comment type="caution">
    <text evidence="2">The sequence shown here is derived from an EMBL/GenBank/DDBJ whole genome shotgun (WGS) entry which is preliminary data.</text>
</comment>
<sequence length="306" mass="35847">MPRCARIKSFDSIYHIMVKSVGGTLLFRCDDDKERYLQTIKRYQENFKFKVYAYCLMDNHGHIIIDACGADISKIMHGINQSYAQYYNRKYERAGHLFADRFKSKIVDSDRYLVTLSGYIHNNPSDIDGYKNNVHKYRYSSLGIYLGIRKDSLALVDAAFVMQQFSRDVKNARMDYLKFVQSCDKDELKRVIAFKEEKAEYRSERNIIVRNVEPEKVIDFVSKYTNEDGSSVKLKHVKNVKALKSLCAFLMRGLCDMRQKDICFVMGNITQSYASKLCFEGYMLTKQKDDYRNIIMDFLKEYAASY</sequence>
<dbReference type="PANTHER" id="PTHR34322:SF2">
    <property type="entry name" value="TRANSPOSASE IS200-LIKE DOMAIN-CONTAINING PROTEIN"/>
    <property type="match status" value="1"/>
</dbReference>
<protein>
    <submittedName>
        <fullName evidence="2">REP element-mobilizing transposase RayT</fullName>
    </submittedName>
</protein>
<dbReference type="InterPro" id="IPR002686">
    <property type="entry name" value="Transposase_17"/>
</dbReference>
<dbReference type="SUPFAM" id="SSF143422">
    <property type="entry name" value="Transposase IS200-like"/>
    <property type="match status" value="1"/>
</dbReference>
<keyword evidence="3" id="KW-1185">Reference proteome</keyword>
<dbReference type="OrthoDB" id="9788881at2"/>
<reference evidence="2 3" key="1">
    <citation type="submission" date="2019-03" db="EMBL/GenBank/DDBJ databases">
        <title>Genomic Encyclopedia of Type Strains, Phase IV (KMG-IV): sequencing the most valuable type-strain genomes for metagenomic binning, comparative biology and taxonomic classification.</title>
        <authorList>
            <person name="Goeker M."/>
        </authorList>
    </citation>
    <scope>NUCLEOTIDE SEQUENCE [LARGE SCALE GENOMIC DNA]</scope>
    <source>
        <strain evidence="2 3">DSM 24455</strain>
    </source>
</reference>
<dbReference type="RefSeq" id="WP_133628049.1">
    <property type="nucleotide sequence ID" value="NZ_SOAZ01000009.1"/>
</dbReference>
<dbReference type="Proteomes" id="UP000295325">
    <property type="component" value="Unassembled WGS sequence"/>
</dbReference>
<dbReference type="Gene3D" id="3.30.70.1290">
    <property type="entry name" value="Transposase IS200-like"/>
    <property type="match status" value="1"/>
</dbReference>
<gene>
    <name evidence="2" type="ORF">EDD71_109100</name>
</gene>
<dbReference type="InterPro" id="IPR010921">
    <property type="entry name" value="Trp_repressor/repl_initiator"/>
</dbReference>
<dbReference type="PANTHER" id="PTHR34322">
    <property type="entry name" value="TRANSPOSASE, Y1_TNP DOMAIN-CONTAINING"/>
    <property type="match status" value="1"/>
</dbReference>
<dbReference type="GO" id="GO:0043565">
    <property type="term" value="F:sequence-specific DNA binding"/>
    <property type="evidence" value="ECO:0007669"/>
    <property type="project" value="InterPro"/>
</dbReference>
<dbReference type="SMART" id="SM01321">
    <property type="entry name" value="Y1_Tnp"/>
    <property type="match status" value="1"/>
</dbReference>
<evidence type="ECO:0000259" key="1">
    <source>
        <dbReference type="SMART" id="SM01321"/>
    </source>
</evidence>
<dbReference type="EMBL" id="SOAZ01000009">
    <property type="protein sequence ID" value="TDT61085.1"/>
    <property type="molecule type" value="Genomic_DNA"/>
</dbReference>
<dbReference type="AlphaFoldDB" id="A0A4R7KPY4"/>
<dbReference type="GO" id="GO:0004803">
    <property type="term" value="F:transposase activity"/>
    <property type="evidence" value="ECO:0007669"/>
    <property type="project" value="InterPro"/>
</dbReference>
<accession>A0A4R7KPY4</accession>
<proteinExistence type="predicted"/>
<dbReference type="SUPFAM" id="SSF48295">
    <property type="entry name" value="TrpR-like"/>
    <property type="match status" value="1"/>
</dbReference>
<name>A0A4R7KPY4_9CLOT</name>
<dbReference type="InterPro" id="IPR036515">
    <property type="entry name" value="Transposase_17_sf"/>
</dbReference>
<evidence type="ECO:0000313" key="3">
    <source>
        <dbReference type="Proteomes" id="UP000295325"/>
    </source>
</evidence>
<dbReference type="GO" id="GO:0006313">
    <property type="term" value="P:DNA transposition"/>
    <property type="evidence" value="ECO:0007669"/>
    <property type="project" value="InterPro"/>
</dbReference>
<dbReference type="Pfam" id="PF01797">
    <property type="entry name" value="Y1_Tnp"/>
    <property type="match status" value="1"/>
</dbReference>
<feature type="domain" description="Transposase IS200-like" evidence="1">
    <location>
        <begin position="9"/>
        <end position="123"/>
    </location>
</feature>
<organism evidence="2 3">
    <name type="scientific">Fonticella tunisiensis</name>
    <dbReference type="NCBI Taxonomy" id="1096341"/>
    <lineage>
        <taxon>Bacteria</taxon>
        <taxon>Bacillati</taxon>
        <taxon>Bacillota</taxon>
        <taxon>Clostridia</taxon>
        <taxon>Eubacteriales</taxon>
        <taxon>Clostridiaceae</taxon>
        <taxon>Fonticella</taxon>
    </lineage>
</organism>
<evidence type="ECO:0000313" key="2">
    <source>
        <dbReference type="EMBL" id="TDT61085.1"/>
    </source>
</evidence>